<dbReference type="Gene3D" id="1.25.40.20">
    <property type="entry name" value="Ankyrin repeat-containing domain"/>
    <property type="match status" value="2"/>
</dbReference>
<dbReference type="InterPro" id="IPR002110">
    <property type="entry name" value="Ankyrin_rpt"/>
</dbReference>
<feature type="repeat" description="ANK" evidence="1">
    <location>
        <begin position="612"/>
        <end position="644"/>
    </location>
</feature>
<evidence type="ECO:0000259" key="2">
    <source>
        <dbReference type="Pfam" id="PF06985"/>
    </source>
</evidence>
<feature type="domain" description="Heterokaryon incompatibility" evidence="2">
    <location>
        <begin position="47"/>
        <end position="208"/>
    </location>
</feature>
<dbReference type="Proteomes" id="UP001283341">
    <property type="component" value="Unassembled WGS sequence"/>
</dbReference>
<comment type="caution">
    <text evidence="3">The sequence shown here is derived from an EMBL/GenBank/DDBJ whole genome shotgun (WGS) entry which is preliminary data.</text>
</comment>
<protein>
    <submittedName>
        <fullName evidence="3">Ankyrin repeat-containing domain protein</fullName>
    </submittedName>
</protein>
<evidence type="ECO:0000313" key="3">
    <source>
        <dbReference type="EMBL" id="KAK3315581.1"/>
    </source>
</evidence>
<feature type="repeat" description="ANK" evidence="1">
    <location>
        <begin position="578"/>
        <end position="610"/>
    </location>
</feature>
<dbReference type="Pfam" id="PF12796">
    <property type="entry name" value="Ank_2"/>
    <property type="match status" value="3"/>
</dbReference>
<dbReference type="PROSITE" id="PS50297">
    <property type="entry name" value="ANK_REP_REGION"/>
    <property type="match status" value="2"/>
</dbReference>
<dbReference type="InterPro" id="IPR010730">
    <property type="entry name" value="HET"/>
</dbReference>
<keyword evidence="1" id="KW-0040">ANK repeat</keyword>
<proteinExistence type="predicted"/>
<evidence type="ECO:0000313" key="4">
    <source>
        <dbReference type="Proteomes" id="UP001283341"/>
    </source>
</evidence>
<dbReference type="InterPro" id="IPR052895">
    <property type="entry name" value="HetReg/Transcr_Mod"/>
</dbReference>
<dbReference type="InterPro" id="IPR036770">
    <property type="entry name" value="Ankyrin_rpt-contain_sf"/>
</dbReference>
<evidence type="ECO:0000256" key="1">
    <source>
        <dbReference type="PROSITE-ProRule" id="PRU00023"/>
    </source>
</evidence>
<organism evidence="3 4">
    <name type="scientific">Apodospora peruviana</name>
    <dbReference type="NCBI Taxonomy" id="516989"/>
    <lineage>
        <taxon>Eukaryota</taxon>
        <taxon>Fungi</taxon>
        <taxon>Dikarya</taxon>
        <taxon>Ascomycota</taxon>
        <taxon>Pezizomycotina</taxon>
        <taxon>Sordariomycetes</taxon>
        <taxon>Sordariomycetidae</taxon>
        <taxon>Sordariales</taxon>
        <taxon>Lasiosphaeriaceae</taxon>
        <taxon>Apodospora</taxon>
    </lineage>
</organism>
<dbReference type="EMBL" id="JAUEDM010000006">
    <property type="protein sequence ID" value="KAK3315581.1"/>
    <property type="molecule type" value="Genomic_DNA"/>
</dbReference>
<accession>A0AAE0HZB9</accession>
<sequence>MADEYTYSPIDLATDAIRILRLHGGYDTDPIQCELVESFLGDDGVPYEALSYTWGDSSVQVEIGLCGQKKMIKDNLYTALHCLRKSSEDRFLWVDAICIDQGNNGEKNHQVRHMRRIYEKAETVLIWLGRSDDDIDLLMDLMNNLDKRAHRNKIYRKDKPDAWLVEWPVLMAQLRALQATSTLSDRRRNALIALFDRPWFERVWVIQEAFSARRAAIVCGRKTISSETFVLMPRLMEVKPSPAVQSALDIMPGSLRKTSWRSEAPNLRTLLQKFSASRATDPLDKIYALLGVSSDAGSDRIFEPDYGIPMKQAIWKATWYIVFRAKPPMIGEPPQWSFNEFVNNMDKLPSRLLSWALVMDNADLVRAILDRTDIDVNDPHTPGPNGTPLSHLAEIPSASHYTIRSVLDQPGIDVNICRPLHVAIRQRNIGMVRALLGHQEVEPSLYDADSNTALECAIKHGDDAIINELLSYGGVEVRLWRVADCSISPDTLKRILDQAYVNFSQDPLIGAANSGNLVMVKALLDRKDIDPNKCDDAQRTPLALAAKNNHYAVVNELLMRDDVDVNVKSCDILGAELTSATPLWIAARYGRAHMASLLLKRGADLEAKDSDSGSTPLWIAAKARHLDVVELLVAAGANIQATDQSNRTPLWISNSGNVSRFLVSKGARLGLGPGDDGGVTLKGRQRTGREVRDSLVRLLLNSGMSEEEILSRLPELSGMTPWTSIELPM</sequence>
<feature type="repeat" description="ANK" evidence="1">
    <location>
        <begin position="537"/>
        <end position="570"/>
    </location>
</feature>
<reference evidence="3" key="2">
    <citation type="submission" date="2023-06" db="EMBL/GenBank/DDBJ databases">
        <authorList>
            <consortium name="Lawrence Berkeley National Laboratory"/>
            <person name="Haridas S."/>
            <person name="Hensen N."/>
            <person name="Bonometti L."/>
            <person name="Westerberg I."/>
            <person name="Brannstrom I.O."/>
            <person name="Guillou S."/>
            <person name="Cros-Aarteil S."/>
            <person name="Calhoun S."/>
            <person name="Kuo A."/>
            <person name="Mondo S."/>
            <person name="Pangilinan J."/>
            <person name="Riley R."/>
            <person name="Labutti K."/>
            <person name="Andreopoulos B."/>
            <person name="Lipzen A."/>
            <person name="Chen C."/>
            <person name="Yanf M."/>
            <person name="Daum C."/>
            <person name="Ng V."/>
            <person name="Clum A."/>
            <person name="Steindorff A."/>
            <person name="Ohm R."/>
            <person name="Martin F."/>
            <person name="Silar P."/>
            <person name="Natvig D."/>
            <person name="Lalanne C."/>
            <person name="Gautier V."/>
            <person name="Ament-Velasquez S.L."/>
            <person name="Kruys A."/>
            <person name="Hutchinson M.I."/>
            <person name="Powell A.J."/>
            <person name="Barry K."/>
            <person name="Miller A.N."/>
            <person name="Grigoriev I.V."/>
            <person name="Debuchy R."/>
            <person name="Gladieux P."/>
            <person name="Thoren M.H."/>
            <person name="Johannesson H."/>
        </authorList>
    </citation>
    <scope>NUCLEOTIDE SEQUENCE</scope>
    <source>
        <strain evidence="3">CBS 118394</strain>
    </source>
</reference>
<dbReference type="PROSITE" id="PS50088">
    <property type="entry name" value="ANK_REPEAT"/>
    <property type="match status" value="3"/>
</dbReference>
<dbReference type="AlphaFoldDB" id="A0AAE0HZB9"/>
<dbReference type="SMART" id="SM00248">
    <property type="entry name" value="ANK"/>
    <property type="match status" value="6"/>
</dbReference>
<dbReference type="SUPFAM" id="SSF48403">
    <property type="entry name" value="Ankyrin repeat"/>
    <property type="match status" value="1"/>
</dbReference>
<gene>
    <name evidence="3" type="ORF">B0H66DRAFT_565613</name>
</gene>
<reference evidence="3" key="1">
    <citation type="journal article" date="2023" name="Mol. Phylogenet. Evol.">
        <title>Genome-scale phylogeny and comparative genomics of the fungal order Sordariales.</title>
        <authorList>
            <person name="Hensen N."/>
            <person name="Bonometti L."/>
            <person name="Westerberg I."/>
            <person name="Brannstrom I.O."/>
            <person name="Guillou S."/>
            <person name="Cros-Aarteil S."/>
            <person name="Calhoun S."/>
            <person name="Haridas S."/>
            <person name="Kuo A."/>
            <person name="Mondo S."/>
            <person name="Pangilinan J."/>
            <person name="Riley R."/>
            <person name="LaButti K."/>
            <person name="Andreopoulos B."/>
            <person name="Lipzen A."/>
            <person name="Chen C."/>
            <person name="Yan M."/>
            <person name="Daum C."/>
            <person name="Ng V."/>
            <person name="Clum A."/>
            <person name="Steindorff A."/>
            <person name="Ohm R.A."/>
            <person name="Martin F."/>
            <person name="Silar P."/>
            <person name="Natvig D.O."/>
            <person name="Lalanne C."/>
            <person name="Gautier V."/>
            <person name="Ament-Velasquez S.L."/>
            <person name="Kruys A."/>
            <person name="Hutchinson M.I."/>
            <person name="Powell A.J."/>
            <person name="Barry K."/>
            <person name="Miller A.N."/>
            <person name="Grigoriev I.V."/>
            <person name="Debuchy R."/>
            <person name="Gladieux P."/>
            <person name="Hiltunen Thoren M."/>
            <person name="Johannesson H."/>
        </authorList>
    </citation>
    <scope>NUCLEOTIDE SEQUENCE</scope>
    <source>
        <strain evidence="3">CBS 118394</strain>
    </source>
</reference>
<dbReference type="PANTHER" id="PTHR24148">
    <property type="entry name" value="ANKYRIN REPEAT DOMAIN-CONTAINING PROTEIN 39 HOMOLOG-RELATED"/>
    <property type="match status" value="1"/>
</dbReference>
<dbReference type="PANTHER" id="PTHR24148:SF78">
    <property type="entry name" value="HETEROKARYON INCOMPATIBILITY DOMAIN-CONTAINING PROTEIN"/>
    <property type="match status" value="1"/>
</dbReference>
<keyword evidence="4" id="KW-1185">Reference proteome</keyword>
<dbReference type="Pfam" id="PF06985">
    <property type="entry name" value="HET"/>
    <property type="match status" value="1"/>
</dbReference>
<name>A0AAE0HZB9_9PEZI</name>